<feature type="domain" description="C2H2-type" evidence="36">
    <location>
        <begin position="394"/>
        <end position="421"/>
    </location>
</feature>
<dbReference type="GO" id="GO:0042470">
    <property type="term" value="C:melanosome"/>
    <property type="evidence" value="ECO:0007669"/>
    <property type="project" value="UniProtKB-SubCell"/>
</dbReference>
<dbReference type="CDD" id="cd04278">
    <property type="entry name" value="ZnMc_MMP"/>
    <property type="match status" value="1"/>
</dbReference>
<dbReference type="FunFam" id="2.110.10.10:FF:000001">
    <property type="entry name" value="Matrix metallopeptidase 24"/>
    <property type="match status" value="1"/>
</dbReference>
<evidence type="ECO:0000256" key="27">
    <source>
        <dbReference type="ARBA" id="ARBA00023163"/>
    </source>
</evidence>
<feature type="region of interest" description="Disordered" evidence="35">
    <location>
        <begin position="1076"/>
        <end position="1100"/>
    </location>
</feature>
<dbReference type="GO" id="GO:0009653">
    <property type="term" value="P:anatomical structure morphogenesis"/>
    <property type="evidence" value="ECO:0007669"/>
    <property type="project" value="UniProtKB-ARBA"/>
</dbReference>
<keyword evidence="22" id="KW-0805">Transcription regulation</keyword>
<comment type="catalytic activity">
    <reaction evidence="1">
        <text>Endopeptidase activity. Activates progelatinase A by cleavage of the propeptide at 37-Asn-|-Leu-38. Other bonds hydrolyzed include 35-Gly-|-Ile-36 in the propeptide of collagenase 3, and 341-Asn-|-Phe-342, 441-Asp-|-Leu-442 and 354-Gln-|-Thr-355 in the aggrecan interglobular domain.</text>
        <dbReference type="EC" id="3.4.24.80"/>
    </reaction>
</comment>
<keyword evidence="19 31" id="KW-0862">Zinc</keyword>
<dbReference type="SMART" id="SM00355">
    <property type="entry name" value="ZnF_C2H2"/>
    <property type="match status" value="6"/>
</dbReference>
<evidence type="ECO:0000256" key="26">
    <source>
        <dbReference type="ARBA" id="ARBA00023157"/>
    </source>
</evidence>
<evidence type="ECO:0000256" key="22">
    <source>
        <dbReference type="ARBA" id="ARBA00023015"/>
    </source>
</evidence>
<feature type="binding site" evidence="31">
    <location>
        <position position="1542"/>
    </location>
    <ligand>
        <name>Zn(2+)</name>
        <dbReference type="ChEBI" id="CHEBI:29105"/>
        <label>2</label>
        <note>catalytic</note>
    </ligand>
</feature>
<evidence type="ECO:0000256" key="10">
    <source>
        <dbReference type="ARBA" id="ARBA00022553"/>
    </source>
</evidence>
<feature type="binding site" evidence="31">
    <location>
        <position position="1719"/>
    </location>
    <ligand>
        <name>Ca(2+)</name>
        <dbReference type="ChEBI" id="CHEBI:29108"/>
        <label>5</label>
    </ligand>
</feature>
<dbReference type="FunFam" id="3.30.160.60:FF:000556">
    <property type="entry name" value="sal-like protein 2 isoform X2"/>
    <property type="match status" value="1"/>
</dbReference>
<feature type="compositionally biased region" description="Basic and acidic residues" evidence="35">
    <location>
        <begin position="1078"/>
        <end position="1089"/>
    </location>
</feature>
<dbReference type="PROSITE" id="PS00546">
    <property type="entry name" value="CYSTEINE_SWITCH"/>
    <property type="match status" value="1"/>
</dbReference>
<feature type="binding site" evidence="31">
    <location>
        <position position="1487"/>
    </location>
    <ligand>
        <name>Zn(2+)</name>
        <dbReference type="ChEBI" id="CHEBI:29105"/>
        <label>1</label>
    </ligand>
</feature>
<feature type="region of interest" description="Disordered" evidence="35">
    <location>
        <begin position="834"/>
        <end position="879"/>
    </location>
</feature>
<evidence type="ECO:0000256" key="28">
    <source>
        <dbReference type="ARBA" id="ARBA00023242"/>
    </source>
</evidence>
<feature type="compositionally biased region" description="Basic and acidic residues" evidence="35">
    <location>
        <begin position="1812"/>
        <end position="1827"/>
    </location>
</feature>
<dbReference type="GO" id="GO:0048870">
    <property type="term" value="P:cell motility"/>
    <property type="evidence" value="ECO:0007669"/>
    <property type="project" value="UniProtKB-ARBA"/>
</dbReference>
<feature type="region of interest" description="Disordered" evidence="35">
    <location>
        <begin position="1209"/>
        <end position="1238"/>
    </location>
</feature>
<evidence type="ECO:0000256" key="12">
    <source>
        <dbReference type="ARBA" id="ARBA00022685"/>
    </source>
</evidence>
<keyword evidence="13" id="KW-0812">Transmembrane</keyword>
<feature type="binding site" evidence="31">
    <location>
        <position position="1538"/>
    </location>
    <ligand>
        <name>Zn(2+)</name>
        <dbReference type="ChEBI" id="CHEBI:29105"/>
        <label>2</label>
        <note>catalytic</note>
    </ligand>
</feature>
<evidence type="ECO:0000259" key="36">
    <source>
        <dbReference type="PROSITE" id="PS50157"/>
    </source>
</evidence>
<feature type="region of interest" description="Disordered" evidence="35">
    <location>
        <begin position="97"/>
        <end position="116"/>
    </location>
</feature>
<evidence type="ECO:0000256" key="9">
    <source>
        <dbReference type="ARBA" id="ARBA00022490"/>
    </source>
</evidence>
<evidence type="ECO:0000256" key="3">
    <source>
        <dbReference type="ARBA" id="ARBA00004223"/>
    </source>
</evidence>
<feature type="region of interest" description="Disordered" evidence="35">
    <location>
        <begin position="55"/>
        <end position="76"/>
    </location>
</feature>
<evidence type="ECO:0000256" key="33">
    <source>
        <dbReference type="PROSITE-ProRule" id="PRU00042"/>
    </source>
</evidence>
<evidence type="ECO:0000256" key="19">
    <source>
        <dbReference type="ARBA" id="ARBA00022833"/>
    </source>
</evidence>
<feature type="binding site" evidence="31">
    <location>
        <position position="1509"/>
    </location>
    <ligand>
        <name>Ca(2+)</name>
        <dbReference type="ChEBI" id="CHEBI:29108"/>
        <label>2</label>
    </ligand>
</feature>
<evidence type="ECO:0000256" key="18">
    <source>
        <dbReference type="ARBA" id="ARBA00022801"/>
    </source>
</evidence>
<feature type="domain" description="C2H2-type" evidence="36">
    <location>
        <begin position="422"/>
        <end position="449"/>
    </location>
</feature>
<sequence>MSRRKQKRPRHFLSAILGTSRLLQREELFALKSLTSTLANNSSCSSSSSTTQSCQSSLGLNPSVERPSTPTLPTASHSISHISCHLSKLELISDIPQSRSSSHSTNQCISTIPSTVPSTPNHIPTLMASPKLGVSVTTSSSSSSSAVSLCVPPHPRSPSPMPAGPPSPVTPSASPNSAPPTPACTPVSIAVILEELRVLQQRQIHQMQMTEEICRQVLRLGGASCEMDSTPFMLAPLPQLCLKGSDNNPAHSRPHPSPPASSVAPLLACFSSLLPPQTTFKSSKNTHPLLNVLRPHKAQGDSGFINPANFTSHASAHSSTSSSMSTPIASNIPLALSLGLQAQNSYEKSSNISGASGQSSLTFPNQALTAAAAHSAPTQDTKLSAQEGGGPMRHGCRFCRKLFSSDSSLQIHLRSHTGERPYQCPVCFSRFTTRGNLKVHFLRHREQNPELSFSLFPCSLFASVTGGSMGGSSQAQTTKMHAAHKQQAGDDLCGEGPEGGATSQNTTGSSLPLPASIDLALLTTAHSLLQLNRASAAVASTSSGSLLTPSTSSSLASTLLSAQPSSTFSIAGMYKGVKQQHFDENTPPIPTLLPHSAYSQLANLPKLFFPASSTHHQPGHGFLRPTTTTGSFMSTTQQHISFPLTASSTATSVTTPTSDTSKLQRLVEKLEKDPRGQSHWVTSTGETSTSTLTGALSYSSSSLMSTSTFSTNVVTSLPSSTMQIPSSLFSKQSPYLGLMNSAGALAPNQCSVCLRVLSCPRALRLHQATHLGERPFPCKLCGRSFSTKGSLRAHLATHRARPPNSRAQNSCPLCQRKFTNALVLQHHIRMHLGGQLPPENLPDTSTQCDSLPKSQSAEPPASETSPSTNDAQLSNTVPDSRCSFGSHSDLLAVSTAPTICPLTSSLPGSFSPGLFDLNLDLYTIPTTHSPPTSIADDSDLFVGVPSPVESAASIVPPISTTSDPPATGEPSFDLSSNTASLGEKKNSSSSASVKASAHRDDSEFRSENRLPVPCNGSRSNLEDLLSVQTEKEPKVPRLHPATTPPSLLPFSTESLSSHTLSLVEPDLVQTSESLSQDFSKEEKMDDRIHKTPKTAQRATPDLSSNVNVVSDILDNMSEDASETAPKEPEAKIQRTIKDGHCSSIANDEVEVKDTMATEKESTEPVVCMSMAPSLPPPMPERKTYHCSECGKEYASRSGLKGHMKHHGGVVRAHRAPARTKGPDRVSQTHHSTHMPSEHQEDVAVAYSFEIALEVHRKTHAARDGSWDLHVFQRLMKAVRRPHRVCPHCCPPFLQSLEKEIESGGGAAHEGRTTAVSTLFSSIPAVACERERGAEEVWLQQYGYLPPGDLRTHTARSPHSVQSAIGAMQRFYGLQVTGSLDANTLEAMKKPRCGVPDKFGAELKSNLRKKRYAIQGLKWDKNEITFCIQNYTPKVGEYETFEAIRNAFKVWERVTPLRFREIPYSHIRDKVEDFADIMLFFADGFHGDASPFDGEGGFLAHAYFPGNGIGGDTHFDAAEPWTIGNSDLMGNDVFLVSVHELGHALGLEHSNDPSAIMAPFYQWMDTENFELPEDDRKGIHQLYGPNTGSPPRPPVSPHTPHDDPYPTPDRPEKPTFGPDICEGNFDSISIFRGEMFVFKDKWFWRVRHQRVLENYPMPIGHFFRGLPTTINTAYEREDGKFVFFKADRHWVFTESNLESGYPKTLKEMGNGLPSDRLDAALLYTPTGNTYYFKGNKYYRYNEDTRSVDPDYPKPISTWQGVPDNIKAAFMSSDQSYTYFYKENKYWKFNNQLLRVEPGYPKSALKDWMGCPNEEPRTGGDGGGSDRPRTQTYPNRAGRDSPRGAAESGVYPPPTLTKPSYPQSDPVTSSRKPPCFSSGLRRFTGLFSSPYDFNDWTATSQA</sequence>
<dbReference type="SUPFAM" id="SSF47090">
    <property type="entry name" value="PGBD-like"/>
    <property type="match status" value="1"/>
</dbReference>
<keyword evidence="24" id="KW-0472">Membrane</keyword>
<dbReference type="Gene3D" id="2.110.10.10">
    <property type="entry name" value="Hemopexin-like domain"/>
    <property type="match status" value="1"/>
</dbReference>
<dbReference type="FunFam" id="3.30.160.60:FF:000025">
    <property type="entry name" value="Spalt-like transcription factor 1"/>
    <property type="match status" value="1"/>
</dbReference>
<dbReference type="InterPro" id="IPR024079">
    <property type="entry name" value="MetalloPept_cat_dom_sf"/>
</dbReference>
<keyword evidence="17 33" id="KW-0863">Zinc-finger</keyword>
<dbReference type="FunFam" id="3.40.390.10:FF:000005">
    <property type="entry name" value="Matrix metallopeptidase 16"/>
    <property type="match status" value="1"/>
</dbReference>
<evidence type="ECO:0000256" key="34">
    <source>
        <dbReference type="PROSITE-ProRule" id="PRU01011"/>
    </source>
</evidence>
<evidence type="ECO:0000256" key="25">
    <source>
        <dbReference type="ARBA" id="ARBA00023145"/>
    </source>
</evidence>
<dbReference type="GO" id="GO:0031012">
    <property type="term" value="C:extracellular matrix"/>
    <property type="evidence" value="ECO:0007669"/>
    <property type="project" value="InterPro"/>
</dbReference>
<dbReference type="InterPro" id="IPR021158">
    <property type="entry name" value="Pept_M10A_Zn_BS"/>
</dbReference>
<feature type="region of interest" description="Disordered" evidence="35">
    <location>
        <begin position="1576"/>
        <end position="1617"/>
    </location>
</feature>
<dbReference type="CDD" id="cd00094">
    <property type="entry name" value="HX"/>
    <property type="match status" value="1"/>
</dbReference>
<dbReference type="GO" id="GO:0004222">
    <property type="term" value="F:metalloendopeptidase activity"/>
    <property type="evidence" value="ECO:0007669"/>
    <property type="project" value="InterPro"/>
</dbReference>
<dbReference type="InterPro" id="IPR000585">
    <property type="entry name" value="Hemopexin-like_dom"/>
</dbReference>
<feature type="binding site" evidence="31">
    <location>
        <position position="1475"/>
    </location>
    <ligand>
        <name>Ca(2+)</name>
        <dbReference type="ChEBI" id="CHEBI:29108"/>
        <label>2</label>
    </ligand>
</feature>
<feature type="region of interest" description="Disordered" evidence="35">
    <location>
        <begin position="1156"/>
        <end position="1179"/>
    </location>
</feature>
<dbReference type="InterPro" id="IPR036236">
    <property type="entry name" value="Znf_C2H2_sf"/>
</dbReference>
<feature type="region of interest" description="Disordered" evidence="35">
    <location>
        <begin position="469"/>
        <end position="509"/>
    </location>
</feature>
<dbReference type="SMART" id="SM00120">
    <property type="entry name" value="HX"/>
    <property type="match status" value="4"/>
</dbReference>
<evidence type="ECO:0000256" key="11">
    <source>
        <dbReference type="ARBA" id="ARBA00022670"/>
    </source>
</evidence>
<keyword evidence="10" id="KW-0597">Phosphoprotein</keyword>
<feature type="binding site" evidence="31">
    <location>
        <position position="1518"/>
    </location>
    <ligand>
        <name>Ca(2+)</name>
        <dbReference type="ChEBI" id="CHEBI:29108"/>
        <label>1</label>
    </ligand>
</feature>
<evidence type="ECO:0000256" key="7">
    <source>
        <dbReference type="ARBA" id="ARBA00012342"/>
    </source>
</evidence>
<dbReference type="InterPro" id="IPR036365">
    <property type="entry name" value="PGBD-like_sf"/>
</dbReference>
<keyword evidence="26" id="KW-1015">Disulfide bond</keyword>
<dbReference type="InterPro" id="IPR002477">
    <property type="entry name" value="Peptidoglycan-bd-like"/>
</dbReference>
<dbReference type="EMBL" id="SOYY01000007">
    <property type="protein sequence ID" value="KAA0719513.1"/>
    <property type="molecule type" value="Genomic_DNA"/>
</dbReference>
<dbReference type="InterPro" id="IPR033739">
    <property type="entry name" value="M10A_MMP"/>
</dbReference>
<keyword evidence="21" id="KW-1133">Transmembrane helix</keyword>
<feature type="region of interest" description="Disordered" evidence="35">
    <location>
        <begin position="145"/>
        <end position="182"/>
    </location>
</feature>
<feature type="binding site" evidence="31">
    <location>
        <position position="1493"/>
    </location>
    <ligand>
        <name>Ca(2+)</name>
        <dbReference type="ChEBI" id="CHEBI:29108"/>
        <label>3</label>
    </ligand>
</feature>
<dbReference type="PROSITE" id="PS51642">
    <property type="entry name" value="HEMOPEXIN_2"/>
    <property type="match status" value="4"/>
</dbReference>
<feature type="binding site" evidence="31">
    <location>
        <position position="1492"/>
    </location>
    <ligand>
        <name>Ca(2+)</name>
        <dbReference type="ChEBI" id="CHEBI:29108"/>
        <label>3</label>
    </ligand>
</feature>
<dbReference type="InterPro" id="IPR021190">
    <property type="entry name" value="Pept_M10A"/>
</dbReference>
<feature type="repeat" description="Hemopexin" evidence="34">
    <location>
        <begin position="1713"/>
        <end position="1760"/>
    </location>
</feature>
<dbReference type="Pfam" id="PF00045">
    <property type="entry name" value="Hemopexin"/>
    <property type="match status" value="4"/>
</dbReference>
<evidence type="ECO:0000256" key="35">
    <source>
        <dbReference type="SAM" id="MobiDB-lite"/>
    </source>
</evidence>
<feature type="compositionally biased region" description="Polar residues" evidence="35">
    <location>
        <begin position="1855"/>
        <end position="1869"/>
    </location>
</feature>
<feature type="compositionally biased region" description="Polar residues" evidence="35">
    <location>
        <begin position="869"/>
        <end position="879"/>
    </location>
</feature>
<evidence type="ECO:0000256" key="5">
    <source>
        <dbReference type="ARBA" id="ARBA00004496"/>
    </source>
</evidence>
<dbReference type="Pfam" id="PF01471">
    <property type="entry name" value="PG_binding_1"/>
    <property type="match status" value="1"/>
</dbReference>
<comment type="similarity">
    <text evidence="6">Belongs to the peptidase M10A family.</text>
</comment>
<dbReference type="InterPro" id="IPR006026">
    <property type="entry name" value="Peptidase_Metallo"/>
</dbReference>
<dbReference type="GO" id="GO:0000981">
    <property type="term" value="F:DNA-binding transcription factor activity, RNA polymerase II-specific"/>
    <property type="evidence" value="ECO:0007669"/>
    <property type="project" value="TreeGrafter"/>
</dbReference>
<keyword evidence="14 31" id="KW-0479">Metal-binding</keyword>
<dbReference type="Pfam" id="PF00413">
    <property type="entry name" value="Peptidase_M10"/>
    <property type="match status" value="1"/>
</dbReference>
<dbReference type="Gene3D" id="3.30.160.60">
    <property type="entry name" value="Classic Zinc Finger"/>
    <property type="match status" value="4"/>
</dbReference>
<evidence type="ECO:0000256" key="20">
    <source>
        <dbReference type="ARBA" id="ARBA00022837"/>
    </source>
</evidence>
<dbReference type="SMART" id="SM00235">
    <property type="entry name" value="ZnMc"/>
    <property type="match status" value="1"/>
</dbReference>
<dbReference type="InterPro" id="IPR018487">
    <property type="entry name" value="Hemopexin-like_repeat"/>
</dbReference>
<keyword evidence="11" id="KW-0645">Protease</keyword>
<feature type="compositionally biased region" description="Basic and acidic residues" evidence="35">
    <location>
        <begin position="997"/>
        <end position="1008"/>
    </location>
</feature>
<protein>
    <recommendedName>
        <fullName evidence="8">Matrix metalloproteinase-14</fullName>
        <ecNumber evidence="7">3.4.24.80</ecNumber>
    </recommendedName>
</protein>
<reference evidence="37 38" key="1">
    <citation type="journal article" date="2019" name="Mol. Ecol. Resour.">
        <title>Chromosome-level genome assembly of Triplophysa tibetana, a fish adapted to the harsh high-altitude environment of the Tibetan Plateau.</title>
        <authorList>
            <person name="Yang X."/>
            <person name="Liu H."/>
            <person name="Ma Z."/>
            <person name="Zou Y."/>
            <person name="Zou M."/>
            <person name="Mao Y."/>
            <person name="Li X."/>
            <person name="Wang H."/>
            <person name="Chen T."/>
            <person name="Wang W."/>
            <person name="Yang R."/>
        </authorList>
    </citation>
    <scope>NUCLEOTIDE SEQUENCE [LARGE SCALE GENOMIC DNA]</scope>
    <source>
        <strain evidence="37">TTIB1903HZAU</strain>
        <tissue evidence="37">Muscle</tissue>
    </source>
</reference>
<keyword evidence="15" id="KW-0732">Signal</keyword>
<feature type="binding site" evidence="31">
    <location>
        <position position="1511"/>
    </location>
    <ligand>
        <name>Ca(2+)</name>
        <dbReference type="ChEBI" id="CHEBI:29108"/>
        <label>2</label>
    </ligand>
</feature>
<feature type="binding site" description="in inhibited form" evidence="31">
    <location>
        <position position="1392"/>
    </location>
    <ligand>
        <name>Zn(2+)</name>
        <dbReference type="ChEBI" id="CHEBI:29105"/>
        <label>2</label>
        <note>catalytic</note>
    </ligand>
</feature>
<dbReference type="GO" id="GO:0000978">
    <property type="term" value="F:RNA polymerase II cis-regulatory region sequence-specific DNA binding"/>
    <property type="evidence" value="ECO:0007669"/>
    <property type="project" value="TreeGrafter"/>
</dbReference>
<feature type="binding site" evidence="31">
    <location>
        <position position="1625"/>
    </location>
    <ligand>
        <name>Ca(2+)</name>
        <dbReference type="ChEBI" id="CHEBI:29108"/>
        <label>4</label>
    </ligand>
</feature>
<feature type="binding site" evidence="31">
    <location>
        <position position="1513"/>
    </location>
    <ligand>
        <name>Zn(2+)</name>
        <dbReference type="ChEBI" id="CHEBI:29105"/>
        <label>1</label>
    </ligand>
</feature>
<dbReference type="Gene3D" id="3.40.390.10">
    <property type="entry name" value="Collagenase (Catalytic Domain)"/>
    <property type="match status" value="1"/>
</dbReference>
<feature type="compositionally biased region" description="Polar residues" evidence="35">
    <location>
        <begin position="842"/>
        <end position="855"/>
    </location>
</feature>
<feature type="binding site" evidence="31">
    <location>
        <position position="1518"/>
    </location>
    <ligand>
        <name>Ca(2+)</name>
        <dbReference type="ChEBI" id="CHEBI:29108"/>
        <label>3</label>
    </ligand>
</feature>
<keyword evidence="12" id="KW-0165">Cleavage on pair of basic residues</keyword>
<feature type="binding site" evidence="31">
    <location>
        <position position="1672"/>
    </location>
    <ligand>
        <name>Ca(2+)</name>
        <dbReference type="ChEBI" id="CHEBI:29108"/>
        <label>5</label>
    </ligand>
</feature>
<evidence type="ECO:0000256" key="6">
    <source>
        <dbReference type="ARBA" id="ARBA00010370"/>
    </source>
</evidence>
<dbReference type="Pfam" id="PF12874">
    <property type="entry name" value="zf-met"/>
    <property type="match status" value="1"/>
</dbReference>
<evidence type="ECO:0000256" key="21">
    <source>
        <dbReference type="ARBA" id="ARBA00022989"/>
    </source>
</evidence>
<keyword evidence="27" id="KW-0804">Transcription</keyword>
<evidence type="ECO:0000256" key="30">
    <source>
        <dbReference type="PIRSR" id="PIRSR621190-1"/>
    </source>
</evidence>
<dbReference type="SUPFAM" id="SSF57667">
    <property type="entry name" value="beta-beta-alpha zinc fingers"/>
    <property type="match status" value="3"/>
</dbReference>
<accession>A0A5A9PC91</accession>
<evidence type="ECO:0000256" key="32">
    <source>
        <dbReference type="PIRSR" id="PIRSR621190-4"/>
    </source>
</evidence>
<evidence type="ECO:0000256" key="2">
    <source>
        <dbReference type="ARBA" id="ARBA00004123"/>
    </source>
</evidence>
<feature type="region of interest" description="Disordered" evidence="35">
    <location>
        <begin position="1805"/>
        <end position="1876"/>
    </location>
</feature>
<evidence type="ECO:0000256" key="1">
    <source>
        <dbReference type="ARBA" id="ARBA00001718"/>
    </source>
</evidence>
<keyword evidence="9" id="KW-0963">Cytoplasm</keyword>
<feature type="region of interest" description="Disordered" evidence="35">
    <location>
        <begin position="370"/>
        <end position="390"/>
    </location>
</feature>
<keyword evidence="18" id="KW-0378">Hydrolase</keyword>
<evidence type="ECO:0000256" key="15">
    <source>
        <dbReference type="ARBA" id="ARBA00022729"/>
    </source>
</evidence>
<evidence type="ECO:0000256" key="13">
    <source>
        <dbReference type="ARBA" id="ARBA00022692"/>
    </source>
</evidence>
<feature type="binding site" evidence="31">
    <location>
        <position position="1485"/>
    </location>
    <ligand>
        <name>Zn(2+)</name>
        <dbReference type="ChEBI" id="CHEBI:29105"/>
        <label>1</label>
    </ligand>
</feature>
<feature type="domain" description="C2H2-type" evidence="36">
    <location>
        <begin position="776"/>
        <end position="803"/>
    </location>
</feature>
<evidence type="ECO:0000313" key="37">
    <source>
        <dbReference type="EMBL" id="KAA0719513.1"/>
    </source>
</evidence>
<dbReference type="EC" id="3.4.24.80" evidence="7"/>
<feature type="binding site" evidence="31">
    <location>
        <position position="1515"/>
    </location>
    <ligand>
        <name>Ca(2+)</name>
        <dbReference type="ChEBI" id="CHEBI:29108"/>
        <label>3</label>
    </ligand>
</feature>
<keyword evidence="28" id="KW-0539">Nucleus</keyword>
<dbReference type="InterPro" id="IPR001818">
    <property type="entry name" value="Pept_M10_metallopeptidase"/>
</dbReference>
<evidence type="ECO:0000256" key="8">
    <source>
        <dbReference type="ARBA" id="ARBA00020199"/>
    </source>
</evidence>
<evidence type="ECO:0000256" key="24">
    <source>
        <dbReference type="ARBA" id="ARBA00023136"/>
    </source>
</evidence>
<dbReference type="GO" id="GO:0005634">
    <property type="term" value="C:nucleus"/>
    <property type="evidence" value="ECO:0007669"/>
    <property type="project" value="UniProtKB-SubCell"/>
</dbReference>
<feature type="domain" description="C2H2-type" evidence="36">
    <location>
        <begin position="1184"/>
        <end position="1208"/>
    </location>
</feature>
<dbReference type="GO" id="GO:0008270">
    <property type="term" value="F:zinc ion binding"/>
    <property type="evidence" value="ECO:0007669"/>
    <property type="project" value="UniProtKB-KW"/>
</dbReference>
<keyword evidence="25" id="KW-0865">Zymogen</keyword>
<feature type="domain" description="C2H2-type" evidence="36">
    <location>
        <begin position="748"/>
        <end position="775"/>
    </location>
</feature>
<evidence type="ECO:0000256" key="4">
    <source>
        <dbReference type="ARBA" id="ARBA00004479"/>
    </source>
</evidence>
<dbReference type="Proteomes" id="UP000324632">
    <property type="component" value="Chromosome 7"/>
</dbReference>
<keyword evidence="23" id="KW-0482">Metalloprotease</keyword>
<feature type="binding site" evidence="31">
    <location>
        <position position="1500"/>
    </location>
    <ligand>
        <name>Zn(2+)</name>
        <dbReference type="ChEBI" id="CHEBI:29105"/>
        <label>1</label>
    </ligand>
</feature>
<evidence type="ECO:0000313" key="38">
    <source>
        <dbReference type="Proteomes" id="UP000324632"/>
    </source>
</evidence>
<dbReference type="InterPro" id="IPR013087">
    <property type="entry name" value="Znf_C2H2_type"/>
</dbReference>
<evidence type="ECO:0000256" key="17">
    <source>
        <dbReference type="ARBA" id="ARBA00022771"/>
    </source>
</evidence>
<dbReference type="SUPFAM" id="SSF50923">
    <property type="entry name" value="Hemopexin-like domain"/>
    <property type="match status" value="1"/>
</dbReference>
<feature type="repeat" description="Hemopexin" evidence="34">
    <location>
        <begin position="1617"/>
        <end position="1665"/>
    </location>
</feature>
<name>A0A5A9PC91_9TELE</name>
<dbReference type="GO" id="GO:0006508">
    <property type="term" value="P:proteolysis"/>
    <property type="evidence" value="ECO:0007669"/>
    <property type="project" value="UniProtKB-KW"/>
</dbReference>
<comment type="caution">
    <text evidence="37">The sequence shown here is derived from an EMBL/GenBank/DDBJ whole genome shotgun (WGS) entry which is preliminary data.</text>
</comment>
<feature type="repeat" description="Hemopexin" evidence="34">
    <location>
        <begin position="1761"/>
        <end position="1809"/>
    </location>
</feature>
<feature type="compositionally biased region" description="Pro residues" evidence="35">
    <location>
        <begin position="152"/>
        <end position="169"/>
    </location>
</feature>
<feature type="active site" evidence="30">
    <location>
        <position position="1539"/>
    </location>
</feature>
<proteinExistence type="inferred from homology"/>
<dbReference type="InterPro" id="IPR036375">
    <property type="entry name" value="Hemopexin-like_dom_sf"/>
</dbReference>
<keyword evidence="16" id="KW-0677">Repeat</keyword>
<comment type="cofactor">
    <cofactor evidence="31">
        <name>Ca(2+)</name>
        <dbReference type="ChEBI" id="CHEBI:29108"/>
    </cofactor>
    <text evidence="31">Can bind about 5 Ca(2+) ions per subunit.</text>
</comment>
<feature type="modified residue" description="Phosphotyrosine; by PKDCC" evidence="32">
    <location>
        <position position="1700"/>
    </location>
</feature>
<feature type="domain" description="C2H2-type" evidence="36">
    <location>
        <begin position="809"/>
        <end position="836"/>
    </location>
</feature>
<feature type="compositionally biased region" description="Pro residues" evidence="35">
    <location>
        <begin position="1587"/>
        <end position="1596"/>
    </location>
</feature>
<dbReference type="PANTHER" id="PTHR23233:SF85">
    <property type="entry name" value="SAL-LIKE PROTEIN 2"/>
    <property type="match status" value="1"/>
</dbReference>
<dbReference type="PROSITE" id="PS00028">
    <property type="entry name" value="ZINC_FINGER_C2H2_1"/>
    <property type="match status" value="6"/>
</dbReference>
<dbReference type="PROSITE" id="PS50157">
    <property type="entry name" value="ZINC_FINGER_C2H2_2"/>
    <property type="match status" value="6"/>
</dbReference>
<dbReference type="PANTHER" id="PTHR23233">
    <property type="entry name" value="SAL-LIKE PROTEIN"/>
    <property type="match status" value="1"/>
</dbReference>
<comment type="similarity">
    <text evidence="29">Belongs to the sal C2H2-type zinc-finger protein family.</text>
</comment>
<dbReference type="SUPFAM" id="SSF55486">
    <property type="entry name" value="Metalloproteases ('zincins'), catalytic domain"/>
    <property type="match status" value="1"/>
</dbReference>
<dbReference type="GO" id="GO:0016020">
    <property type="term" value="C:membrane"/>
    <property type="evidence" value="ECO:0007669"/>
    <property type="project" value="UniProtKB-SubCell"/>
</dbReference>
<feature type="binding site" evidence="31">
    <location>
        <position position="1627"/>
    </location>
    <ligand>
        <name>Ca(2+)</name>
        <dbReference type="ChEBI" id="CHEBI:29108"/>
        <label>5</label>
    </ligand>
</feature>
<comment type="cofactor">
    <cofactor evidence="31">
        <name>Zn(2+)</name>
        <dbReference type="ChEBI" id="CHEBI:29105"/>
    </cofactor>
    <text evidence="31">Binds 2 Zn(2+) ions per subunit.</text>
</comment>
<dbReference type="PRINTS" id="PR00138">
    <property type="entry name" value="MATRIXIN"/>
</dbReference>
<dbReference type="InterPro" id="IPR051565">
    <property type="entry name" value="Sal_C2H2-zinc-finger"/>
</dbReference>
<dbReference type="FunFam" id="1.10.101.10:FF:000002">
    <property type="entry name" value="Matrix metalloproteinase-14 preproprotein"/>
    <property type="match status" value="1"/>
</dbReference>
<evidence type="ECO:0000256" key="23">
    <source>
        <dbReference type="ARBA" id="ARBA00023049"/>
    </source>
</evidence>
<evidence type="ECO:0000256" key="31">
    <source>
        <dbReference type="PIRSR" id="PIRSR621190-2"/>
    </source>
</evidence>
<evidence type="ECO:0000256" key="16">
    <source>
        <dbReference type="ARBA" id="ARBA00022737"/>
    </source>
</evidence>
<feature type="compositionally biased region" description="Polar residues" evidence="35">
    <location>
        <begin position="66"/>
        <end position="75"/>
    </location>
</feature>
<organism evidence="37 38">
    <name type="scientific">Triplophysa tibetana</name>
    <dbReference type="NCBI Taxonomy" id="1572043"/>
    <lineage>
        <taxon>Eukaryota</taxon>
        <taxon>Metazoa</taxon>
        <taxon>Chordata</taxon>
        <taxon>Craniata</taxon>
        <taxon>Vertebrata</taxon>
        <taxon>Euteleostomi</taxon>
        <taxon>Actinopterygii</taxon>
        <taxon>Neopterygii</taxon>
        <taxon>Teleostei</taxon>
        <taxon>Ostariophysi</taxon>
        <taxon>Cypriniformes</taxon>
        <taxon>Nemacheilidae</taxon>
        <taxon>Triplophysa</taxon>
    </lineage>
</organism>
<feature type="repeat" description="Hemopexin" evidence="34">
    <location>
        <begin position="1666"/>
        <end position="1711"/>
    </location>
</feature>
<dbReference type="Pfam" id="PF00096">
    <property type="entry name" value="zf-C2H2"/>
    <property type="match status" value="3"/>
</dbReference>
<evidence type="ECO:0000256" key="14">
    <source>
        <dbReference type="ARBA" id="ARBA00022723"/>
    </source>
</evidence>
<evidence type="ECO:0000256" key="29">
    <source>
        <dbReference type="ARBA" id="ARBA00038474"/>
    </source>
</evidence>
<comment type="subcellular location">
    <subcellularLocation>
        <location evidence="5">Cytoplasm</location>
    </subcellularLocation>
    <subcellularLocation>
        <location evidence="3">Melanosome</location>
    </subcellularLocation>
    <subcellularLocation>
        <location evidence="4">Membrane</location>
        <topology evidence="4">Single-pass type I membrane protein</topology>
    </subcellularLocation>
    <subcellularLocation>
        <location evidence="2">Nucleus</location>
    </subcellularLocation>
</comment>
<keyword evidence="20 31" id="KW-0106">Calcium</keyword>
<feature type="binding site" evidence="31">
    <location>
        <position position="1556"/>
    </location>
    <ligand>
        <name>Zn(2+)</name>
        <dbReference type="ChEBI" id="CHEBI:29105"/>
        <label>2</label>
        <note>catalytic</note>
    </ligand>
</feature>
<feature type="compositionally biased region" description="Basic and acidic residues" evidence="35">
    <location>
        <begin position="1598"/>
        <end position="1612"/>
    </location>
</feature>
<keyword evidence="38" id="KW-1185">Reference proteome</keyword>
<feature type="compositionally biased region" description="Low complexity" evidence="35">
    <location>
        <begin position="856"/>
        <end position="868"/>
    </location>
</feature>
<feature type="region of interest" description="Disordered" evidence="35">
    <location>
        <begin position="953"/>
        <end position="1020"/>
    </location>
</feature>
<feature type="binding site" evidence="31">
    <location>
        <position position="1548"/>
    </location>
    <ligand>
        <name>Zn(2+)</name>
        <dbReference type="ChEBI" id="CHEBI:29105"/>
        <label>2</label>
        <note>catalytic</note>
    </ligand>
</feature>
<gene>
    <name evidence="37" type="ORF">E1301_Tti016020</name>
</gene>